<evidence type="ECO:0000313" key="2">
    <source>
        <dbReference type="Proteomes" id="UP000489600"/>
    </source>
</evidence>
<dbReference type="Proteomes" id="UP000489600">
    <property type="component" value="Unassembled WGS sequence"/>
</dbReference>
<organism evidence="1 2">
    <name type="scientific">Arabis nemorensis</name>
    <dbReference type="NCBI Taxonomy" id="586526"/>
    <lineage>
        <taxon>Eukaryota</taxon>
        <taxon>Viridiplantae</taxon>
        <taxon>Streptophyta</taxon>
        <taxon>Embryophyta</taxon>
        <taxon>Tracheophyta</taxon>
        <taxon>Spermatophyta</taxon>
        <taxon>Magnoliopsida</taxon>
        <taxon>eudicotyledons</taxon>
        <taxon>Gunneridae</taxon>
        <taxon>Pentapetalae</taxon>
        <taxon>rosids</taxon>
        <taxon>malvids</taxon>
        <taxon>Brassicales</taxon>
        <taxon>Brassicaceae</taxon>
        <taxon>Arabideae</taxon>
        <taxon>Arabis</taxon>
    </lineage>
</organism>
<keyword evidence="2" id="KW-1185">Reference proteome</keyword>
<dbReference type="AlphaFoldDB" id="A0A565CMU5"/>
<proteinExistence type="predicted"/>
<sequence length="117" mass="13182">MSSSGRFSVHSEKNYKLTSLHSRSALPPLINLSTLRNLPIVYLIVVRNLFCSQSLSEWLNLILLQSLPRLTTLPLMSYVLVVQPNRLLVVSSVFGMLATSRRMANSWESSSSSSMRR</sequence>
<comment type="caution">
    <text evidence="1">The sequence shown here is derived from an EMBL/GenBank/DDBJ whole genome shotgun (WGS) entry which is preliminary data.</text>
</comment>
<name>A0A565CMU5_9BRAS</name>
<accession>A0A565CMU5</accession>
<gene>
    <name evidence="1" type="ORF">ANE_LOCUS25449</name>
</gene>
<protein>
    <submittedName>
        <fullName evidence="1">Uncharacterized protein</fullName>
    </submittedName>
</protein>
<evidence type="ECO:0000313" key="1">
    <source>
        <dbReference type="EMBL" id="VVB15005.1"/>
    </source>
</evidence>
<dbReference type="EMBL" id="CABITT030000008">
    <property type="protein sequence ID" value="VVB15005.1"/>
    <property type="molecule type" value="Genomic_DNA"/>
</dbReference>
<reference evidence="1" key="1">
    <citation type="submission" date="2019-07" db="EMBL/GenBank/DDBJ databases">
        <authorList>
            <person name="Dittberner H."/>
        </authorList>
    </citation>
    <scope>NUCLEOTIDE SEQUENCE [LARGE SCALE GENOMIC DNA]</scope>
</reference>